<evidence type="ECO:0000256" key="5">
    <source>
        <dbReference type="SAM" id="Phobius"/>
    </source>
</evidence>
<evidence type="ECO:0000256" key="1">
    <source>
        <dbReference type="ARBA" id="ARBA00004141"/>
    </source>
</evidence>
<feature type="transmembrane region" description="Helical" evidence="5">
    <location>
        <begin position="218"/>
        <end position="238"/>
    </location>
</feature>
<keyword evidence="6" id="KW-0378">Hydrolase</keyword>
<evidence type="ECO:0000256" key="3">
    <source>
        <dbReference type="ARBA" id="ARBA00022989"/>
    </source>
</evidence>
<evidence type="ECO:0000313" key="6">
    <source>
        <dbReference type="EMBL" id="CUB07089.1"/>
    </source>
</evidence>
<accession>A0A0K6IVK4</accession>
<keyword evidence="4 5" id="KW-0472">Membrane</keyword>
<dbReference type="Pfam" id="PF04172">
    <property type="entry name" value="LrgB"/>
    <property type="match status" value="1"/>
</dbReference>
<keyword evidence="7" id="KW-1185">Reference proteome</keyword>
<dbReference type="GO" id="GO:0016787">
    <property type="term" value="F:hydrolase activity"/>
    <property type="evidence" value="ECO:0007669"/>
    <property type="project" value="UniProtKB-KW"/>
</dbReference>
<reference evidence="7" key="1">
    <citation type="submission" date="2015-08" db="EMBL/GenBank/DDBJ databases">
        <authorList>
            <person name="Babu N.S."/>
            <person name="Beckwith C.J."/>
            <person name="Beseler K.G."/>
            <person name="Brison A."/>
            <person name="Carone J.V."/>
            <person name="Caskin T.P."/>
            <person name="Diamond M."/>
            <person name="Durham M.E."/>
            <person name="Foxe J.M."/>
            <person name="Go M."/>
            <person name="Henderson B.A."/>
            <person name="Jones I.B."/>
            <person name="McGettigan J.A."/>
            <person name="Micheletti S.J."/>
            <person name="Nasrallah M.E."/>
            <person name="Ortiz D."/>
            <person name="Piller C.R."/>
            <person name="Privatt S.R."/>
            <person name="Schneider S.L."/>
            <person name="Sharp S."/>
            <person name="Smith T.C."/>
            <person name="Stanton J.D."/>
            <person name="Ullery H.E."/>
            <person name="Wilson R.J."/>
            <person name="Serrano M.G."/>
            <person name="Buck G."/>
            <person name="Lee V."/>
            <person name="Wang Y."/>
            <person name="Carvalho R."/>
            <person name="Voegtly L."/>
            <person name="Shi R."/>
            <person name="Duckworth R."/>
            <person name="Johnson A."/>
            <person name="Loviza R."/>
            <person name="Walstead R."/>
            <person name="Shah Z."/>
            <person name="Kiflezghi M."/>
            <person name="Wade K."/>
            <person name="Ball S.L."/>
            <person name="Bradley K.W."/>
            <person name="Asai D.J."/>
            <person name="Bowman C.A."/>
            <person name="Russell D.A."/>
            <person name="Pope W.H."/>
            <person name="Jacobs-Sera D."/>
            <person name="Hendrix R.W."/>
            <person name="Hatfull G.F."/>
        </authorList>
    </citation>
    <scope>NUCLEOTIDE SEQUENCE [LARGE SCALE GENOMIC DNA]</scope>
    <source>
        <strain evidence="7">JCM 19170</strain>
    </source>
</reference>
<dbReference type="PANTHER" id="PTHR30249:SF0">
    <property type="entry name" value="PLASTIDAL GLYCOLATE_GLYCERATE TRANSLOCATOR 1, CHLOROPLASTIC"/>
    <property type="match status" value="1"/>
</dbReference>
<organism evidence="6 7">
    <name type="scientific">Tepidiphilus thermophilus</name>
    <dbReference type="NCBI Taxonomy" id="876478"/>
    <lineage>
        <taxon>Bacteria</taxon>
        <taxon>Pseudomonadati</taxon>
        <taxon>Pseudomonadota</taxon>
        <taxon>Hydrogenophilia</taxon>
        <taxon>Hydrogenophilales</taxon>
        <taxon>Hydrogenophilaceae</taxon>
        <taxon>Tepidiphilus</taxon>
    </lineage>
</organism>
<feature type="transmembrane region" description="Helical" evidence="5">
    <location>
        <begin position="106"/>
        <end position="131"/>
    </location>
</feature>
<dbReference type="Proteomes" id="UP000182108">
    <property type="component" value="Unassembled WGS sequence"/>
</dbReference>
<proteinExistence type="predicted"/>
<dbReference type="AlphaFoldDB" id="A0A0K6IVK4"/>
<dbReference type="RefSeq" id="WP_176697457.1">
    <property type="nucleotide sequence ID" value="NZ_CYHH01000004.1"/>
</dbReference>
<dbReference type="EMBL" id="CYHH01000004">
    <property type="protein sequence ID" value="CUB07089.1"/>
    <property type="molecule type" value="Genomic_DNA"/>
</dbReference>
<dbReference type="InterPro" id="IPR007300">
    <property type="entry name" value="CidB/LrgB"/>
</dbReference>
<comment type="subcellular location">
    <subcellularLocation>
        <location evidence="1">Membrane</location>
        <topology evidence="1">Multi-pass membrane protein</topology>
    </subcellularLocation>
</comment>
<dbReference type="PANTHER" id="PTHR30249">
    <property type="entry name" value="PUTATIVE SEROTONIN TRANSPORTER"/>
    <property type="match status" value="1"/>
</dbReference>
<evidence type="ECO:0000313" key="7">
    <source>
        <dbReference type="Proteomes" id="UP000182108"/>
    </source>
</evidence>
<evidence type="ECO:0000256" key="4">
    <source>
        <dbReference type="ARBA" id="ARBA00023136"/>
    </source>
</evidence>
<sequence>MPFEAIAPWRELWVYLSATPLFSLTITLAVYLVWEWVHRRAGLHPLLNPVAWSIATLGALLLGSGLPYPAYFAGAQFIHFLLGPATVALAIPIFHQRRRVAAHAKAVAVALLAGSVTAAGSAVALGAALGLDATMLRTLAPKSVTSPIAMAVSEQMGGIPALAAVFVIVTGILGALFGPLLFAAMRVRSSAAKGLALGVVAHGIGTARAMQIDPVAGAFAALGMGLNGVVTAVVLPWLG</sequence>
<feature type="transmembrane region" description="Helical" evidence="5">
    <location>
        <begin position="46"/>
        <end position="64"/>
    </location>
</feature>
<feature type="transmembrane region" description="Helical" evidence="5">
    <location>
        <begin position="159"/>
        <end position="182"/>
    </location>
</feature>
<feature type="transmembrane region" description="Helical" evidence="5">
    <location>
        <begin position="70"/>
        <end position="94"/>
    </location>
</feature>
<keyword evidence="2 5" id="KW-0812">Transmembrane</keyword>
<evidence type="ECO:0000256" key="2">
    <source>
        <dbReference type="ARBA" id="ARBA00022692"/>
    </source>
</evidence>
<feature type="transmembrane region" description="Helical" evidence="5">
    <location>
        <begin position="12"/>
        <end position="34"/>
    </location>
</feature>
<gene>
    <name evidence="6" type="ORF">Ga0061068_104203</name>
</gene>
<protein>
    <submittedName>
        <fullName evidence="6">Putative effector of murein hydrolase</fullName>
    </submittedName>
</protein>
<name>A0A0K6IVK4_9PROT</name>
<dbReference type="GO" id="GO:0016020">
    <property type="term" value="C:membrane"/>
    <property type="evidence" value="ECO:0007669"/>
    <property type="project" value="UniProtKB-SubCell"/>
</dbReference>
<keyword evidence="3 5" id="KW-1133">Transmembrane helix</keyword>